<protein>
    <submittedName>
        <fullName evidence="1">Uncharacterized protein</fullName>
    </submittedName>
</protein>
<gene>
    <name evidence="1" type="ORF">B7C51_24335</name>
</gene>
<dbReference type="Proteomes" id="UP000192727">
    <property type="component" value="Chromosome"/>
</dbReference>
<dbReference type="Pfam" id="PF13131">
    <property type="entry name" value="DUF3951"/>
    <property type="match status" value="1"/>
</dbReference>
<evidence type="ECO:0000313" key="1">
    <source>
        <dbReference type="EMBL" id="ARF70301.1"/>
    </source>
</evidence>
<accession>A0A1U9YSK3</accession>
<dbReference type="InterPro" id="IPR025028">
    <property type="entry name" value="DUF3951"/>
</dbReference>
<dbReference type="AlphaFoldDB" id="A0A1U9YSK3"/>
<evidence type="ECO:0000313" key="2">
    <source>
        <dbReference type="Proteomes" id="UP000192727"/>
    </source>
</evidence>
<organism evidence="1 2">
    <name type="scientific">Paenibacillus larvae subsp. pulvifaciens</name>
    <dbReference type="NCBI Taxonomy" id="1477"/>
    <lineage>
        <taxon>Bacteria</taxon>
        <taxon>Bacillati</taxon>
        <taxon>Bacillota</taxon>
        <taxon>Bacilli</taxon>
        <taxon>Bacillales</taxon>
        <taxon>Paenibacillaceae</taxon>
        <taxon>Paenibacillus</taxon>
    </lineage>
</organism>
<name>A0A1U9YSK3_9BACL</name>
<reference evidence="1 2" key="1">
    <citation type="submission" date="2017-03" db="EMBL/GenBank/DDBJ databases">
        <title>Paenibacillus larvae genome sequencing.</title>
        <authorList>
            <person name="Dingman D.W."/>
        </authorList>
    </citation>
    <scope>NUCLEOTIDE SEQUENCE [LARGE SCALE GENOMIC DNA]</scope>
    <source>
        <strain evidence="1 2">SAG 10367</strain>
    </source>
</reference>
<proteinExistence type="predicted"/>
<dbReference type="RefSeq" id="WP_079940665.1">
    <property type="nucleotide sequence ID" value="NZ_CP020327.1"/>
</dbReference>
<dbReference type="GeneID" id="89153322"/>
<sequence>MIVLIAVITFKIIKNKELPSNSYTPFDYITGQSNVEFHEEKEEKEEDMAKGDNKGKT</sequence>
<dbReference type="EMBL" id="CP020557">
    <property type="protein sequence ID" value="ARF70301.1"/>
    <property type="molecule type" value="Genomic_DNA"/>
</dbReference>